<feature type="region of interest" description="Disordered" evidence="1">
    <location>
        <begin position="1"/>
        <end position="27"/>
    </location>
</feature>
<organism evidence="2 3">
    <name type="scientific">Podarcis lilfordi</name>
    <name type="common">Lilford's wall lizard</name>
    <dbReference type="NCBI Taxonomy" id="74358"/>
    <lineage>
        <taxon>Eukaryota</taxon>
        <taxon>Metazoa</taxon>
        <taxon>Chordata</taxon>
        <taxon>Craniata</taxon>
        <taxon>Vertebrata</taxon>
        <taxon>Euteleostomi</taxon>
        <taxon>Lepidosauria</taxon>
        <taxon>Squamata</taxon>
        <taxon>Bifurcata</taxon>
        <taxon>Unidentata</taxon>
        <taxon>Episquamata</taxon>
        <taxon>Laterata</taxon>
        <taxon>Lacertibaenia</taxon>
        <taxon>Lacertidae</taxon>
        <taxon>Podarcis</taxon>
    </lineage>
</organism>
<keyword evidence="3" id="KW-1185">Reference proteome</keyword>
<sequence length="499" mass="54978">MNDEEPSVKEPDNLPTKPSSNNNTGIHSNVCTRARESCIDEILFEHSTTLDLVARTVDYIFKYIKDIRGSLEKIISLVSLTGKDSSPDVPPEMKPLQMPRAPVLPHTSCIIPQAAGNQKSEQGEQNKKEQHSAPPHKLLLQATKICLTVCPFRGKVINWHYKSDIRRYLAELLRVTPSSIDLKHIDHISSRPQRQRVLLSFKTKKLPALIMSSRSLLINYGILATRVFTNTKICSLLPNCLFKKKADKSEGPPIATTPTPLAADLISWFDAPLPPLTKATHLENSTERELLLSFSQLPKLERTEITDRLDELLLCLRNSEDHAHVNKMNSSPIVDQATQAQVVPALTTFDLQPGCAQPRDVKSGQDTVEDSTTLWSNSEAVARLDALLEANRKGCLPPALHCMFPTASADPKGPPTSILEHTLNVESMDLSLSDTPVHQNPSLQLPIIKPQSMAAAAVSGARKLPGKQATITSFFQPIVPPRRMHSQVDSAVLVPQGPA</sequence>
<proteinExistence type="predicted"/>
<dbReference type="EMBL" id="CANTUW010000053">
    <property type="protein sequence ID" value="CAI7935099.1"/>
    <property type="molecule type" value="Genomic_DNA"/>
</dbReference>
<feature type="compositionally biased region" description="Polar residues" evidence="1">
    <location>
        <begin position="16"/>
        <end position="27"/>
    </location>
</feature>
<evidence type="ECO:0000313" key="3">
    <source>
        <dbReference type="Proteomes" id="UP001178461"/>
    </source>
</evidence>
<dbReference type="Proteomes" id="UP001178461">
    <property type="component" value="Unassembled WGS sequence"/>
</dbReference>
<gene>
    <name evidence="2" type="ORF">PODLI_1B003316</name>
</gene>
<evidence type="ECO:0000256" key="1">
    <source>
        <dbReference type="SAM" id="MobiDB-lite"/>
    </source>
</evidence>
<name>A0AA35QQN0_9SAUR</name>
<accession>A0AA35QQN0</accession>
<evidence type="ECO:0000313" key="2">
    <source>
        <dbReference type="EMBL" id="CAI7935099.1"/>
    </source>
</evidence>
<comment type="caution">
    <text evidence="2">The sequence shown here is derived from an EMBL/GenBank/DDBJ whole genome shotgun (WGS) entry which is preliminary data.</text>
</comment>
<protein>
    <submittedName>
        <fullName evidence="2">Uncharacterized protein</fullName>
    </submittedName>
</protein>
<feature type="compositionally biased region" description="Basic and acidic residues" evidence="1">
    <location>
        <begin position="1"/>
        <end position="12"/>
    </location>
</feature>
<dbReference type="AlphaFoldDB" id="A0AA35QQN0"/>
<reference evidence="2" key="1">
    <citation type="submission" date="2022-12" db="EMBL/GenBank/DDBJ databases">
        <authorList>
            <person name="Alioto T."/>
            <person name="Alioto T."/>
            <person name="Gomez Garrido J."/>
        </authorList>
    </citation>
    <scope>NUCLEOTIDE SEQUENCE</scope>
</reference>